<keyword evidence="3" id="KW-0508">mRNA splicing</keyword>
<dbReference type="PANTHER" id="PTHR23147">
    <property type="entry name" value="SERINE/ARGININE RICH SPLICING FACTOR"/>
    <property type="match status" value="1"/>
</dbReference>
<evidence type="ECO:0000256" key="3">
    <source>
        <dbReference type="ARBA" id="ARBA00023187"/>
    </source>
</evidence>
<evidence type="ECO:0000256" key="4">
    <source>
        <dbReference type="PROSITE-ProRule" id="PRU00176"/>
    </source>
</evidence>
<dbReference type="InterPro" id="IPR012677">
    <property type="entry name" value="Nucleotide-bd_a/b_plait_sf"/>
</dbReference>
<name>A0A2U1L2S1_ARTAN</name>
<sequence>MARRFDKSNEALTQKISHSIFVTNFPDSVSSRDLWRECSVYGTVVDVFIPSKKSKAGKRFAFVSFIKVFNLDRLVKNLCTLWIGRYHLFAKLARFDRPHKTSFQNTNFPPLYGKNRNPGHVDKFSGQNNGFVGSFVSVVNGAPPLVHHGSSISIHLLWY</sequence>
<comment type="caution">
    <text evidence="6">The sequence shown here is derived from an EMBL/GenBank/DDBJ whole genome shotgun (WGS) entry which is preliminary data.</text>
</comment>
<dbReference type="GO" id="GO:0008380">
    <property type="term" value="P:RNA splicing"/>
    <property type="evidence" value="ECO:0007669"/>
    <property type="project" value="UniProtKB-KW"/>
</dbReference>
<dbReference type="SUPFAM" id="SSF54928">
    <property type="entry name" value="RNA-binding domain, RBD"/>
    <property type="match status" value="1"/>
</dbReference>
<keyword evidence="1" id="KW-0507">mRNA processing</keyword>
<keyword evidence="4" id="KW-0694">RNA-binding</keyword>
<dbReference type="OrthoDB" id="988427at2759"/>
<dbReference type="Proteomes" id="UP000245207">
    <property type="component" value="Unassembled WGS sequence"/>
</dbReference>
<dbReference type="EMBL" id="PKPP01011891">
    <property type="protein sequence ID" value="PWA43309.1"/>
    <property type="molecule type" value="Genomic_DNA"/>
</dbReference>
<dbReference type="CDD" id="cd00590">
    <property type="entry name" value="RRM_SF"/>
    <property type="match status" value="1"/>
</dbReference>
<gene>
    <name evidence="6" type="ORF">CTI12_AA536690</name>
</gene>
<dbReference type="Gene3D" id="3.30.70.330">
    <property type="match status" value="1"/>
</dbReference>
<dbReference type="InterPro" id="IPR050907">
    <property type="entry name" value="SRSF"/>
</dbReference>
<dbReference type="Pfam" id="PF00076">
    <property type="entry name" value="RRM_1"/>
    <property type="match status" value="1"/>
</dbReference>
<accession>A0A2U1L2S1</accession>
<evidence type="ECO:0000256" key="2">
    <source>
        <dbReference type="ARBA" id="ARBA00022728"/>
    </source>
</evidence>
<evidence type="ECO:0000259" key="5">
    <source>
        <dbReference type="PROSITE" id="PS50102"/>
    </source>
</evidence>
<dbReference type="PROSITE" id="PS50102">
    <property type="entry name" value="RRM"/>
    <property type="match status" value="1"/>
</dbReference>
<evidence type="ECO:0000313" key="6">
    <source>
        <dbReference type="EMBL" id="PWA43309.1"/>
    </source>
</evidence>
<dbReference type="SMART" id="SM00360">
    <property type="entry name" value="RRM"/>
    <property type="match status" value="1"/>
</dbReference>
<organism evidence="6 7">
    <name type="scientific">Artemisia annua</name>
    <name type="common">Sweet wormwood</name>
    <dbReference type="NCBI Taxonomy" id="35608"/>
    <lineage>
        <taxon>Eukaryota</taxon>
        <taxon>Viridiplantae</taxon>
        <taxon>Streptophyta</taxon>
        <taxon>Embryophyta</taxon>
        <taxon>Tracheophyta</taxon>
        <taxon>Spermatophyta</taxon>
        <taxon>Magnoliopsida</taxon>
        <taxon>eudicotyledons</taxon>
        <taxon>Gunneridae</taxon>
        <taxon>Pentapetalae</taxon>
        <taxon>asterids</taxon>
        <taxon>campanulids</taxon>
        <taxon>Asterales</taxon>
        <taxon>Asteraceae</taxon>
        <taxon>Asteroideae</taxon>
        <taxon>Anthemideae</taxon>
        <taxon>Artemisiinae</taxon>
        <taxon>Artemisia</taxon>
    </lineage>
</organism>
<keyword evidence="7" id="KW-1185">Reference proteome</keyword>
<dbReference type="GO" id="GO:0005681">
    <property type="term" value="C:spliceosomal complex"/>
    <property type="evidence" value="ECO:0007669"/>
    <property type="project" value="UniProtKB-KW"/>
</dbReference>
<keyword evidence="2" id="KW-0747">Spliceosome</keyword>
<evidence type="ECO:0000256" key="1">
    <source>
        <dbReference type="ARBA" id="ARBA00022664"/>
    </source>
</evidence>
<proteinExistence type="predicted"/>
<protein>
    <recommendedName>
        <fullName evidence="5">RRM domain-containing protein</fullName>
    </recommendedName>
</protein>
<dbReference type="InterPro" id="IPR035979">
    <property type="entry name" value="RBD_domain_sf"/>
</dbReference>
<dbReference type="AlphaFoldDB" id="A0A2U1L2S1"/>
<feature type="domain" description="RRM" evidence="5">
    <location>
        <begin position="18"/>
        <end position="95"/>
    </location>
</feature>
<reference evidence="6 7" key="1">
    <citation type="journal article" date="2018" name="Mol. Plant">
        <title>The genome of Artemisia annua provides insight into the evolution of Asteraceae family and artemisinin biosynthesis.</title>
        <authorList>
            <person name="Shen Q."/>
            <person name="Zhang L."/>
            <person name="Liao Z."/>
            <person name="Wang S."/>
            <person name="Yan T."/>
            <person name="Shi P."/>
            <person name="Liu M."/>
            <person name="Fu X."/>
            <person name="Pan Q."/>
            <person name="Wang Y."/>
            <person name="Lv Z."/>
            <person name="Lu X."/>
            <person name="Zhang F."/>
            <person name="Jiang W."/>
            <person name="Ma Y."/>
            <person name="Chen M."/>
            <person name="Hao X."/>
            <person name="Li L."/>
            <person name="Tang Y."/>
            <person name="Lv G."/>
            <person name="Zhou Y."/>
            <person name="Sun X."/>
            <person name="Brodelius P.E."/>
            <person name="Rose J.K.C."/>
            <person name="Tang K."/>
        </authorList>
    </citation>
    <scope>NUCLEOTIDE SEQUENCE [LARGE SCALE GENOMIC DNA]</scope>
    <source>
        <strain evidence="7">cv. Huhao1</strain>
        <tissue evidence="6">Leaf</tissue>
    </source>
</reference>
<dbReference type="GO" id="GO:0006397">
    <property type="term" value="P:mRNA processing"/>
    <property type="evidence" value="ECO:0007669"/>
    <property type="project" value="UniProtKB-KW"/>
</dbReference>
<evidence type="ECO:0000313" key="7">
    <source>
        <dbReference type="Proteomes" id="UP000245207"/>
    </source>
</evidence>
<dbReference type="InterPro" id="IPR000504">
    <property type="entry name" value="RRM_dom"/>
</dbReference>
<dbReference type="GO" id="GO:0003723">
    <property type="term" value="F:RNA binding"/>
    <property type="evidence" value="ECO:0007669"/>
    <property type="project" value="UniProtKB-UniRule"/>
</dbReference>